<accession>A0ABT0HCQ4</accession>
<dbReference type="InterPro" id="IPR050879">
    <property type="entry name" value="Acyltransferase_3"/>
</dbReference>
<feature type="transmembrane region" description="Helical" evidence="1">
    <location>
        <begin position="146"/>
        <end position="163"/>
    </location>
</feature>
<feature type="transmembrane region" description="Helical" evidence="1">
    <location>
        <begin position="209"/>
        <end position="226"/>
    </location>
</feature>
<reference evidence="3" key="1">
    <citation type="submission" date="2022-04" db="EMBL/GenBank/DDBJ databases">
        <authorList>
            <person name="Ren T."/>
        </authorList>
    </citation>
    <scope>NUCLEOTIDE SEQUENCE</scope>
    <source>
        <strain evidence="3">F63249</strain>
    </source>
</reference>
<feature type="domain" description="Acyltransferase 3" evidence="2">
    <location>
        <begin position="11"/>
        <end position="357"/>
    </location>
</feature>
<evidence type="ECO:0000256" key="1">
    <source>
        <dbReference type="SAM" id="Phobius"/>
    </source>
</evidence>
<organism evidence="3 4">
    <name type="scientific">Psychroserpens algicola</name>
    <dbReference type="NCBI Taxonomy" id="1719034"/>
    <lineage>
        <taxon>Bacteria</taxon>
        <taxon>Pseudomonadati</taxon>
        <taxon>Bacteroidota</taxon>
        <taxon>Flavobacteriia</taxon>
        <taxon>Flavobacteriales</taxon>
        <taxon>Flavobacteriaceae</taxon>
        <taxon>Psychroserpens</taxon>
    </lineage>
</organism>
<proteinExistence type="predicted"/>
<dbReference type="InterPro" id="IPR002656">
    <property type="entry name" value="Acyl_transf_3_dom"/>
</dbReference>
<keyword evidence="3" id="KW-0012">Acyltransferase</keyword>
<evidence type="ECO:0000259" key="2">
    <source>
        <dbReference type="Pfam" id="PF01757"/>
    </source>
</evidence>
<comment type="caution">
    <text evidence="3">The sequence shown here is derived from an EMBL/GenBank/DDBJ whole genome shotgun (WGS) entry which is preliminary data.</text>
</comment>
<dbReference type="RefSeq" id="WP_248413865.1">
    <property type="nucleotide sequence ID" value="NZ_JALPQF010000021.1"/>
</dbReference>
<keyword evidence="1" id="KW-0812">Transmembrane</keyword>
<feature type="transmembrane region" description="Helical" evidence="1">
    <location>
        <begin position="12"/>
        <end position="32"/>
    </location>
</feature>
<dbReference type="PANTHER" id="PTHR23028">
    <property type="entry name" value="ACETYLTRANSFERASE"/>
    <property type="match status" value="1"/>
</dbReference>
<feature type="transmembrane region" description="Helical" evidence="1">
    <location>
        <begin position="297"/>
        <end position="319"/>
    </location>
</feature>
<feature type="transmembrane region" description="Helical" evidence="1">
    <location>
        <begin position="339"/>
        <end position="360"/>
    </location>
</feature>
<dbReference type="GO" id="GO:0016746">
    <property type="term" value="F:acyltransferase activity"/>
    <property type="evidence" value="ECO:0007669"/>
    <property type="project" value="UniProtKB-KW"/>
</dbReference>
<dbReference type="PANTHER" id="PTHR23028:SF53">
    <property type="entry name" value="ACYL_TRANSF_3 DOMAIN-CONTAINING PROTEIN"/>
    <property type="match status" value="1"/>
</dbReference>
<feature type="transmembrane region" description="Helical" evidence="1">
    <location>
        <begin position="267"/>
        <end position="288"/>
    </location>
</feature>
<evidence type="ECO:0000313" key="4">
    <source>
        <dbReference type="Proteomes" id="UP001203687"/>
    </source>
</evidence>
<evidence type="ECO:0000313" key="3">
    <source>
        <dbReference type="EMBL" id="MCK8482151.1"/>
    </source>
</evidence>
<dbReference type="EMBL" id="JALPQF010000021">
    <property type="protein sequence ID" value="MCK8482151.1"/>
    <property type="molecule type" value="Genomic_DNA"/>
</dbReference>
<feature type="transmembrane region" description="Helical" evidence="1">
    <location>
        <begin position="95"/>
        <end position="113"/>
    </location>
</feature>
<keyword evidence="3" id="KW-0808">Transferase</keyword>
<gene>
    <name evidence="3" type="ORF">MUY34_16080</name>
</gene>
<keyword evidence="1" id="KW-0472">Membrane</keyword>
<dbReference type="Proteomes" id="UP001203687">
    <property type="component" value="Unassembled WGS sequence"/>
</dbReference>
<feature type="transmembrane region" description="Helical" evidence="1">
    <location>
        <begin position="44"/>
        <end position="67"/>
    </location>
</feature>
<name>A0ABT0HCQ4_9FLAO</name>
<feature type="transmembrane region" description="Helical" evidence="1">
    <location>
        <begin position="238"/>
        <end position="255"/>
    </location>
</feature>
<feature type="transmembrane region" description="Helical" evidence="1">
    <location>
        <begin position="170"/>
        <end position="189"/>
    </location>
</feature>
<protein>
    <submittedName>
        <fullName evidence="3">Acyltransferase</fullName>
    </submittedName>
</protein>
<keyword evidence="4" id="KW-1185">Reference proteome</keyword>
<keyword evidence="1" id="KW-1133">Transmembrane helix</keyword>
<dbReference type="Pfam" id="PF01757">
    <property type="entry name" value="Acyl_transf_3"/>
    <property type="match status" value="1"/>
</dbReference>
<sequence>MKIDYEKRIFGLDIMRAVAILLVVASHAVWIFPPAKNVLTDLMSIAGVLGVEIFFVLSGFLIGRLIYRLFVNDDFNFKSVSYFWVRRWFRTLPNYYLILLFNLVLALFLGTVLPDHVWQYAFFIQNFAWEMPLFFGESWSLPIEEFAYIIGPLLLYLVLFFKLKINRSRLFFYVTCVILLFFFITKVFYNTSHPNTNMIFWNVNLKAVTIYRIDAIYYGVLAAYLSIIRVSFWKRYRYLFLILGGLMFLGLNFVVPMKQIFIESHPFFWNVLYLPINSVAIACTLPFLSQLKSAPKWILIPVTLISLISYSMYLIHYSVVMQLMKHFFPTEALSTSTLTIYLTIYIVVTIMLSYILYILFERPMTNLRDSDRIKNHFK</sequence>